<evidence type="ECO:0000313" key="2">
    <source>
        <dbReference type="Proteomes" id="UP001054837"/>
    </source>
</evidence>
<sequence>MRKVLAKLSVVDTQQDTCASLFLFTSASLRSQVFNFNLPCRGNIDKSDTSNYRAIGISPVMRDSLSSQRLRAVKKSSQTFLPPSRSAKWVGYCEWDILSDNLIIQGAN</sequence>
<accession>A0AAV4NBS2</accession>
<reference evidence="1 2" key="1">
    <citation type="submission" date="2021-06" db="EMBL/GenBank/DDBJ databases">
        <title>Caerostris darwini draft genome.</title>
        <authorList>
            <person name="Kono N."/>
            <person name="Arakawa K."/>
        </authorList>
    </citation>
    <scope>NUCLEOTIDE SEQUENCE [LARGE SCALE GENOMIC DNA]</scope>
</reference>
<dbReference type="AlphaFoldDB" id="A0AAV4NBS2"/>
<evidence type="ECO:0000313" key="1">
    <source>
        <dbReference type="EMBL" id="GIX82225.1"/>
    </source>
</evidence>
<protein>
    <submittedName>
        <fullName evidence="1">Uncharacterized protein</fullName>
    </submittedName>
</protein>
<keyword evidence="2" id="KW-1185">Reference proteome</keyword>
<dbReference type="Proteomes" id="UP001054837">
    <property type="component" value="Unassembled WGS sequence"/>
</dbReference>
<name>A0AAV4NBS2_9ARAC</name>
<comment type="caution">
    <text evidence="1">The sequence shown here is derived from an EMBL/GenBank/DDBJ whole genome shotgun (WGS) entry which is preliminary data.</text>
</comment>
<dbReference type="EMBL" id="BPLQ01001493">
    <property type="protein sequence ID" value="GIX82225.1"/>
    <property type="molecule type" value="Genomic_DNA"/>
</dbReference>
<organism evidence="1 2">
    <name type="scientific">Caerostris darwini</name>
    <dbReference type="NCBI Taxonomy" id="1538125"/>
    <lineage>
        <taxon>Eukaryota</taxon>
        <taxon>Metazoa</taxon>
        <taxon>Ecdysozoa</taxon>
        <taxon>Arthropoda</taxon>
        <taxon>Chelicerata</taxon>
        <taxon>Arachnida</taxon>
        <taxon>Araneae</taxon>
        <taxon>Araneomorphae</taxon>
        <taxon>Entelegynae</taxon>
        <taxon>Araneoidea</taxon>
        <taxon>Araneidae</taxon>
        <taxon>Caerostris</taxon>
    </lineage>
</organism>
<gene>
    <name evidence="1" type="ORF">CDAR_370931</name>
</gene>
<proteinExistence type="predicted"/>